<dbReference type="GO" id="GO:0006285">
    <property type="term" value="P:base-excision repair, AP site formation"/>
    <property type="evidence" value="ECO:0007669"/>
    <property type="project" value="UniProtKB-ARBA"/>
</dbReference>
<proteinExistence type="inferred from homology"/>
<dbReference type="AlphaFoldDB" id="A0A163H2M7"/>
<dbReference type="GO" id="GO:0032131">
    <property type="term" value="F:alkylated DNA binding"/>
    <property type="evidence" value="ECO:0007669"/>
    <property type="project" value="TreeGrafter"/>
</dbReference>
<evidence type="ECO:0000256" key="4">
    <source>
        <dbReference type="SAM" id="MobiDB-lite"/>
    </source>
</evidence>
<dbReference type="EMBL" id="JYNV01000137">
    <property type="protein sequence ID" value="KZM25128.1"/>
    <property type="molecule type" value="Genomic_DNA"/>
</dbReference>
<feature type="region of interest" description="Disordered" evidence="4">
    <location>
        <begin position="287"/>
        <end position="313"/>
    </location>
</feature>
<keyword evidence="3" id="KW-0234">DNA repair</keyword>
<reference evidence="6 7" key="1">
    <citation type="journal article" date="2016" name="Sci. Rep.">
        <title>Draft genome sequencing and secretome analysis of fungal phytopathogen Ascochyta rabiei provides insight into the necrotrophic effector repertoire.</title>
        <authorList>
            <person name="Verma S."/>
            <person name="Gazara R.K."/>
            <person name="Nizam S."/>
            <person name="Parween S."/>
            <person name="Chattopadhyay D."/>
            <person name="Verma P.K."/>
        </authorList>
    </citation>
    <scope>NUCLEOTIDE SEQUENCE [LARGE SCALE GENOMIC DNA]</scope>
    <source>
        <strain evidence="6 7">ArDII</strain>
    </source>
</reference>
<evidence type="ECO:0000256" key="2">
    <source>
        <dbReference type="ARBA" id="ARBA00022763"/>
    </source>
</evidence>
<gene>
    <name evidence="6" type="ORF">ST47_g3732</name>
</gene>
<keyword evidence="7" id="KW-1185">Reference proteome</keyword>
<feature type="compositionally biased region" description="Basic and acidic residues" evidence="4">
    <location>
        <begin position="700"/>
        <end position="712"/>
    </location>
</feature>
<dbReference type="GO" id="GO:0032993">
    <property type="term" value="C:protein-DNA complex"/>
    <property type="evidence" value="ECO:0007669"/>
    <property type="project" value="TreeGrafter"/>
</dbReference>
<dbReference type="GO" id="GO:0005634">
    <property type="term" value="C:nucleus"/>
    <property type="evidence" value="ECO:0007669"/>
    <property type="project" value="TreeGrafter"/>
</dbReference>
<accession>A0A163H2M7</accession>
<feature type="region of interest" description="Disordered" evidence="4">
    <location>
        <begin position="658"/>
        <end position="762"/>
    </location>
</feature>
<dbReference type="PANTHER" id="PTHR43003">
    <property type="entry name" value="DNA-3-METHYLADENINE GLYCOSYLASE"/>
    <property type="match status" value="1"/>
</dbReference>
<dbReference type="CDD" id="cd00056">
    <property type="entry name" value="ENDO3c"/>
    <property type="match status" value="1"/>
</dbReference>
<dbReference type="Gene3D" id="1.10.1670.40">
    <property type="match status" value="1"/>
</dbReference>
<dbReference type="InterPro" id="IPR051912">
    <property type="entry name" value="Alkylbase_DNA_Glycosylase/TA"/>
</dbReference>
<sequence length="1062" mass="114989">MSRDVQVMSRARLRGGAGQRQIDVFRWLGKDQGVNEKLDKGKGRECDTAVTYKGRKIGAPQPTSALNVLPPASRFMQLREGNSSFDAAPRPPFPNGYDVNNIHPPTSRCQDCNTTECTSSPLPTLVPAFNTVQPRPVTSNPFAEIYGNPDVIKAAPTAPPIDYATAGSLVNRPSALGDSQTGYGDVLALPKNNGLRSSGRTTAGILKSEKPDMKPTTQKMRVDRKWDKLPALPPGESPPEPVLKNDRPAERGMEDDGPFDTEEILRSLRPERLSLYHIKTPGRTVNGCVSSNQESHTIPPRTACDTTSSRVKPTNANECKAADDLNIRTREWDSRSCATDDLSVDTRLQQQEHLEQRLERRPIPQDQRRQNDICDNKEALHGLPNENALSPESAFYAELIDIVKHHHEQQRVIQRAFEAGEISEEHHKRQTWRYGTAMDQTILTNEPSIRNAISQPTSYAIYSALLEPRDPGKWQRIFAHLSVPSPCVGTAPKQHLAAPLTQRIRKAGQALRSLFVVPDDLASDPDSDCADTPIYASTIAVLSPNTPARLQFADAAVQTTAPSPLHRQGFAHVHQNNPLHVAAPTPHSTASTDLDNAEPTYARLAPKIDAGYAPALRTCGYEADVFVTVLRPGVGGDRDGKVVVGYGAGRQEKHHEIVGAGKGSTVPKQASAVAKKASAPRKRKTTGSATDVQANGSDVGESKYPDVARRVEPLPVPADAPPAADPPSPALPPKRRRKTNNSSPAEPAPSTPAPSAVLSKPPAGRKYSLHVFDTLASDHARPVSPHLSNAPLLSPNNPHVAVVAAGESPAKKARKAKAPLPPDVGSPVKPANATVDTLLRDAEAFLVRADETGKLEGLIANKRCEVFSPAGLGEVVDPFTALASGIIGQQVSGQAASSIRRRFTSLFPDTHPAFPAPSQVLSKDIPTLRTAGLSQRKAEYITGLAEKFASGALTAEGLVSASDEALIEQLVAVRGLGRWSVEMFACFGLKRMDVFSTGDLGVQRGMAAYMGRDISKLKNKGGKWKYMSEAEMLSIASRFSPYRSLFMWYMWRIADVETEVLE</sequence>
<feature type="compositionally biased region" description="Polar residues" evidence="4">
    <location>
        <begin position="287"/>
        <end position="296"/>
    </location>
</feature>
<dbReference type="PANTHER" id="PTHR43003:SF5">
    <property type="entry name" value="DNA-3-METHYLADENINE GLYCOSYLASE"/>
    <property type="match status" value="1"/>
</dbReference>
<feature type="compositionally biased region" description="Pro residues" evidence="4">
    <location>
        <begin position="714"/>
        <end position="732"/>
    </location>
</feature>
<comment type="caution">
    <text evidence="6">The sequence shown here is derived from an EMBL/GenBank/DDBJ whole genome shotgun (WGS) entry which is preliminary data.</text>
</comment>
<feature type="region of interest" description="Disordered" evidence="4">
    <location>
        <begin position="228"/>
        <end position="259"/>
    </location>
</feature>
<feature type="domain" description="HhH-GPD" evidence="5">
    <location>
        <begin position="887"/>
        <end position="1055"/>
    </location>
</feature>
<feature type="compositionally biased region" description="Polar residues" evidence="4">
    <location>
        <begin position="686"/>
        <end position="696"/>
    </location>
</feature>
<feature type="compositionally biased region" description="Pro residues" evidence="4">
    <location>
        <begin position="231"/>
        <end position="241"/>
    </location>
</feature>
<feature type="compositionally biased region" description="Low complexity" evidence="4">
    <location>
        <begin position="666"/>
        <end position="677"/>
    </location>
</feature>
<dbReference type="STRING" id="5454.A0A163H2M7"/>
<keyword evidence="2" id="KW-0227">DNA damage</keyword>
<dbReference type="FunFam" id="1.10.340.30:FF:000004">
    <property type="entry name" value="DNA-3-methyladenine glycosylase II"/>
    <property type="match status" value="1"/>
</dbReference>
<dbReference type="SUPFAM" id="SSF48150">
    <property type="entry name" value="DNA-glycosylase"/>
    <property type="match status" value="1"/>
</dbReference>
<dbReference type="GO" id="GO:0006307">
    <property type="term" value="P:DNA alkylation repair"/>
    <property type="evidence" value="ECO:0007669"/>
    <property type="project" value="TreeGrafter"/>
</dbReference>
<dbReference type="Gene3D" id="1.10.340.30">
    <property type="entry name" value="Hypothetical protein, domain 2"/>
    <property type="match status" value="1"/>
</dbReference>
<dbReference type="InterPro" id="IPR011257">
    <property type="entry name" value="DNA_glycosylase"/>
</dbReference>
<dbReference type="SMART" id="SM00478">
    <property type="entry name" value="ENDO3c"/>
    <property type="match status" value="1"/>
</dbReference>
<evidence type="ECO:0000259" key="5">
    <source>
        <dbReference type="SMART" id="SM00478"/>
    </source>
</evidence>
<dbReference type="Pfam" id="PF00730">
    <property type="entry name" value="HhH-GPD"/>
    <property type="match status" value="1"/>
</dbReference>
<feature type="compositionally biased region" description="Polar residues" evidence="4">
    <location>
        <begin position="304"/>
        <end position="313"/>
    </location>
</feature>
<dbReference type="GO" id="GO:0043916">
    <property type="term" value="F:DNA-7-methylguanine glycosylase activity"/>
    <property type="evidence" value="ECO:0007669"/>
    <property type="project" value="TreeGrafter"/>
</dbReference>
<dbReference type="Proteomes" id="UP000076837">
    <property type="component" value="Unassembled WGS sequence"/>
</dbReference>
<dbReference type="GO" id="GO:0008725">
    <property type="term" value="F:DNA-3-methyladenine glycosylase activity"/>
    <property type="evidence" value="ECO:0007669"/>
    <property type="project" value="TreeGrafter"/>
</dbReference>
<evidence type="ECO:0000313" key="6">
    <source>
        <dbReference type="EMBL" id="KZM25128.1"/>
    </source>
</evidence>
<organism evidence="6 7">
    <name type="scientific">Didymella rabiei</name>
    <name type="common">Chickpea ascochyta blight fungus</name>
    <name type="synonym">Mycosphaerella rabiei</name>
    <dbReference type="NCBI Taxonomy" id="5454"/>
    <lineage>
        <taxon>Eukaryota</taxon>
        <taxon>Fungi</taxon>
        <taxon>Dikarya</taxon>
        <taxon>Ascomycota</taxon>
        <taxon>Pezizomycotina</taxon>
        <taxon>Dothideomycetes</taxon>
        <taxon>Pleosporomycetidae</taxon>
        <taxon>Pleosporales</taxon>
        <taxon>Pleosporineae</taxon>
        <taxon>Didymellaceae</taxon>
        <taxon>Ascochyta</taxon>
    </lineage>
</organism>
<evidence type="ECO:0000313" key="7">
    <source>
        <dbReference type="Proteomes" id="UP000076837"/>
    </source>
</evidence>
<evidence type="ECO:0000256" key="1">
    <source>
        <dbReference type="ARBA" id="ARBA00010817"/>
    </source>
</evidence>
<evidence type="ECO:0000256" key="3">
    <source>
        <dbReference type="ARBA" id="ARBA00023204"/>
    </source>
</evidence>
<comment type="similarity">
    <text evidence="1">Belongs to the alkylbase DNA glycosidase AlkA family.</text>
</comment>
<protein>
    <submittedName>
        <fullName evidence="6">Catalytic</fullName>
    </submittedName>
</protein>
<dbReference type="InterPro" id="IPR003265">
    <property type="entry name" value="HhH-GPD_domain"/>
</dbReference>
<name>A0A163H2M7_DIDRA</name>
<feature type="compositionally biased region" description="Basic and acidic residues" evidence="4">
    <location>
        <begin position="243"/>
        <end position="254"/>
    </location>
</feature>